<dbReference type="Proteomes" id="UP000077623">
    <property type="component" value="Unassembled WGS sequence"/>
</dbReference>
<evidence type="ECO:0000313" key="1">
    <source>
        <dbReference type="EMBL" id="OAL10016.1"/>
    </source>
</evidence>
<reference evidence="2" key="1">
    <citation type="submission" date="2016-04" db="EMBL/GenBank/DDBJ databases">
        <authorList>
            <person name="Quiroz-Castaneda R.E."/>
            <person name="Martinez-Ocampo F."/>
        </authorList>
    </citation>
    <scope>NUCLEOTIDE SEQUENCE [LARGE SCALE GENOMIC DNA]</scope>
    <source>
        <strain evidence="2">INIFAP01</strain>
    </source>
</reference>
<accession>A0A1A9QDI0</accession>
<dbReference type="EMBL" id="LWUJ01000012">
    <property type="protein sequence ID" value="OAL10016.1"/>
    <property type="molecule type" value="Genomic_DNA"/>
</dbReference>
<dbReference type="RefSeq" id="WP_187150402.1">
    <property type="nucleotide sequence ID" value="NZ_LWUJ01000012.1"/>
</dbReference>
<dbReference type="STRING" id="432608.A6V39_03825"/>
<name>A0A1A9QDI0_9MOLU</name>
<dbReference type="AlphaFoldDB" id="A0A1A9QDI0"/>
<evidence type="ECO:0000313" key="2">
    <source>
        <dbReference type="Proteomes" id="UP000077623"/>
    </source>
</evidence>
<gene>
    <name evidence="1" type="ORF">A6V39_03825</name>
</gene>
<protein>
    <submittedName>
        <fullName evidence="1">Uncharacterized protein</fullName>
    </submittedName>
</protein>
<comment type="caution">
    <text evidence="1">The sequence shown here is derived from an EMBL/GenBank/DDBJ whole genome shotgun (WGS) entry which is preliminary data.</text>
</comment>
<organism evidence="1 2">
    <name type="scientific">Candidatus Mycoplasma haematobovis</name>
    <dbReference type="NCBI Taxonomy" id="432608"/>
    <lineage>
        <taxon>Bacteria</taxon>
        <taxon>Bacillati</taxon>
        <taxon>Mycoplasmatota</taxon>
        <taxon>Mollicutes</taxon>
        <taxon>Mycoplasmataceae</taxon>
        <taxon>Mycoplasma</taxon>
    </lineage>
</organism>
<proteinExistence type="predicted"/>
<keyword evidence="2" id="KW-1185">Reference proteome</keyword>
<sequence>MSGKKKALIATLSAGALGGTSTGVYYSVDKSSYIDRKLRSEGFQILTDYDNNDNDWTPVLNKYKTARKNVRSNSANETLPKLKKKCNIAISNRSSNNEDYLFARQWCVKEETVTTILSRGKYKVLNSNESKNLDNDDWNNRIQLVLNSKDEYKELKTKLQNEADSNRKIAIIRKECADMTNSQKTTTTEDFGERFEKSRILCAIKKKDNT</sequence>